<evidence type="ECO:0000256" key="5">
    <source>
        <dbReference type="ARBA" id="ARBA00022839"/>
    </source>
</evidence>
<dbReference type="InterPro" id="IPR036397">
    <property type="entry name" value="RNaseH_sf"/>
</dbReference>
<keyword evidence="6" id="KW-0539">Nucleus</keyword>
<dbReference type="InterPro" id="IPR013520">
    <property type="entry name" value="Ribonucl_H"/>
</dbReference>
<dbReference type="GO" id="GO:0003676">
    <property type="term" value="F:nucleic acid binding"/>
    <property type="evidence" value="ECO:0007669"/>
    <property type="project" value="InterPro"/>
</dbReference>
<dbReference type="SUPFAM" id="SSF53098">
    <property type="entry name" value="Ribonuclease H-like"/>
    <property type="match status" value="1"/>
</dbReference>
<dbReference type="FunFam" id="3.30.420.10:FF:000031">
    <property type="entry name" value="RNA exonuclease 1"/>
    <property type="match status" value="1"/>
</dbReference>
<evidence type="ECO:0000256" key="4">
    <source>
        <dbReference type="ARBA" id="ARBA00022801"/>
    </source>
</evidence>
<dbReference type="InterPro" id="IPR012337">
    <property type="entry name" value="RNaseH-like_sf"/>
</dbReference>
<feature type="domain" description="Exonuclease" evidence="7">
    <location>
        <begin position="209"/>
        <end position="368"/>
    </location>
</feature>
<dbReference type="PANTHER" id="PTHR12801">
    <property type="entry name" value="RNA EXONUCLEASE REXO1 / RECO3 FAMILY MEMBER-RELATED"/>
    <property type="match status" value="1"/>
</dbReference>
<gene>
    <name evidence="8" type="ORF">Poli38472_002691</name>
</gene>
<dbReference type="GO" id="GO:0005634">
    <property type="term" value="C:nucleus"/>
    <property type="evidence" value="ECO:0007669"/>
    <property type="project" value="UniProtKB-SubCell"/>
</dbReference>
<sequence>MTGTPFFVTAATAKQQTGVKRRAPDDETGIALMQSQLETLQLTKKNQFIPLGDIRDLLMDHVLGTMATDLKHTVLLVCEEIPDLHPEGDAKAANVIPFLPGLSGGYQLHSKIGDSDSIPRCDSLLLRMPVSKREIENEKKMTKKAIKKRIKKFKKEHGATTSLTADFYVLAEADLKVHLPSIPFDTFEEAGYLTTKPLTEGQTRIPEQLLLAIDCEMCRTTKGVELTRLTLIDSTEKVLIDEYVKPKNPIVDYCTEFSGITYEIMEGCTTTLADVQQRFLELVPAEAILVGHSVENDLQALQIVHKRVIDTTVLYPHPRGPPFRSALRFLTSTYLSRAIQTGNDGHCSVEDAVATLQLVQLKVKKGPTFPSIEQEYSQKKVINELSLAKKSVLIVDSLRSCRSLAAGTACTMPCETNEKVVASVVNQLTTGFPPHFTWSRIRGASRADVAQFVEQVRSSLPAKSCLVVIASGDTTALRELHKVRTTRSDPRSSFLWDKTQQLQLDVLASRTQESIVHVFLQ</sequence>
<dbReference type="Proteomes" id="UP000794436">
    <property type="component" value="Unassembled WGS sequence"/>
</dbReference>
<proteinExistence type="inferred from homology"/>
<evidence type="ECO:0000256" key="6">
    <source>
        <dbReference type="ARBA" id="ARBA00023242"/>
    </source>
</evidence>
<keyword evidence="3" id="KW-0540">Nuclease</keyword>
<evidence type="ECO:0000259" key="7">
    <source>
        <dbReference type="SMART" id="SM00479"/>
    </source>
</evidence>
<dbReference type="SMART" id="SM00479">
    <property type="entry name" value="EXOIII"/>
    <property type="match status" value="1"/>
</dbReference>
<dbReference type="PANTHER" id="PTHR12801:SF115">
    <property type="entry name" value="FI18136P1-RELATED"/>
    <property type="match status" value="1"/>
</dbReference>
<dbReference type="Gene3D" id="3.30.420.10">
    <property type="entry name" value="Ribonuclease H-like superfamily/Ribonuclease H"/>
    <property type="match status" value="1"/>
</dbReference>
<dbReference type="GO" id="GO:0004527">
    <property type="term" value="F:exonuclease activity"/>
    <property type="evidence" value="ECO:0007669"/>
    <property type="project" value="UniProtKB-KW"/>
</dbReference>
<dbReference type="InterPro" id="IPR034922">
    <property type="entry name" value="REX1-like_exo"/>
</dbReference>
<dbReference type="GO" id="GO:0010629">
    <property type="term" value="P:negative regulation of gene expression"/>
    <property type="evidence" value="ECO:0007669"/>
    <property type="project" value="UniProtKB-ARBA"/>
</dbReference>
<organism evidence="8 9">
    <name type="scientific">Pythium oligandrum</name>
    <name type="common">Mycoparasitic fungus</name>
    <dbReference type="NCBI Taxonomy" id="41045"/>
    <lineage>
        <taxon>Eukaryota</taxon>
        <taxon>Sar</taxon>
        <taxon>Stramenopiles</taxon>
        <taxon>Oomycota</taxon>
        <taxon>Peronosporomycetes</taxon>
        <taxon>Pythiales</taxon>
        <taxon>Pythiaceae</taxon>
        <taxon>Pythium</taxon>
    </lineage>
</organism>
<evidence type="ECO:0000313" key="9">
    <source>
        <dbReference type="Proteomes" id="UP000794436"/>
    </source>
</evidence>
<keyword evidence="5" id="KW-0269">Exonuclease</keyword>
<reference evidence="8" key="1">
    <citation type="submission" date="2019-03" db="EMBL/GenBank/DDBJ databases">
        <title>Long read genome sequence of the mycoparasitic Pythium oligandrum ATCC 38472 isolated from sugarbeet rhizosphere.</title>
        <authorList>
            <person name="Gaulin E."/>
        </authorList>
    </citation>
    <scope>NUCLEOTIDE SEQUENCE</scope>
    <source>
        <strain evidence="8">ATCC 38472_TT</strain>
    </source>
</reference>
<accession>A0A8K1FHC2</accession>
<keyword evidence="4" id="KW-0378">Hydrolase</keyword>
<evidence type="ECO:0000256" key="2">
    <source>
        <dbReference type="ARBA" id="ARBA00006357"/>
    </source>
</evidence>
<comment type="subcellular location">
    <subcellularLocation>
        <location evidence="1">Nucleus</location>
    </subcellularLocation>
</comment>
<dbReference type="OrthoDB" id="206335at2759"/>
<name>A0A8K1FHC2_PYTOL</name>
<protein>
    <recommendedName>
        <fullName evidence="7">Exonuclease domain-containing protein</fullName>
    </recommendedName>
</protein>
<dbReference type="InterPro" id="IPR047021">
    <property type="entry name" value="REXO1/3/4-like"/>
</dbReference>
<evidence type="ECO:0000313" key="8">
    <source>
        <dbReference type="EMBL" id="TMW63750.1"/>
    </source>
</evidence>
<dbReference type="Pfam" id="PF00929">
    <property type="entry name" value="RNase_T"/>
    <property type="match status" value="1"/>
</dbReference>
<dbReference type="AlphaFoldDB" id="A0A8K1FHC2"/>
<evidence type="ECO:0000256" key="1">
    <source>
        <dbReference type="ARBA" id="ARBA00004123"/>
    </source>
</evidence>
<keyword evidence="9" id="KW-1185">Reference proteome</keyword>
<comment type="similarity">
    <text evidence="2">Belongs to the REXO1/REXO3 family.</text>
</comment>
<comment type="caution">
    <text evidence="8">The sequence shown here is derived from an EMBL/GenBank/DDBJ whole genome shotgun (WGS) entry which is preliminary data.</text>
</comment>
<dbReference type="EMBL" id="SPLM01000072">
    <property type="protein sequence ID" value="TMW63750.1"/>
    <property type="molecule type" value="Genomic_DNA"/>
</dbReference>
<dbReference type="CDD" id="cd06145">
    <property type="entry name" value="REX1_like"/>
    <property type="match status" value="1"/>
</dbReference>
<evidence type="ECO:0000256" key="3">
    <source>
        <dbReference type="ARBA" id="ARBA00022722"/>
    </source>
</evidence>